<feature type="domain" description="RFX-type winged-helix" evidence="5">
    <location>
        <begin position="343"/>
        <end position="419"/>
    </location>
</feature>
<dbReference type="PANTHER" id="PTHR22970:SF14">
    <property type="entry name" value="AT-RICH INTERACTIVE DOMAIN-CONTAINING PROTEIN 2"/>
    <property type="match status" value="1"/>
</dbReference>
<keyword evidence="3" id="KW-0804">Transcription</keyword>
<proteinExistence type="predicted"/>
<evidence type="ECO:0000313" key="6">
    <source>
        <dbReference type="EMBL" id="KIO08605.1"/>
    </source>
</evidence>
<keyword evidence="1" id="KW-0156">Chromatin regulator</keyword>
<dbReference type="InParanoid" id="A0A0C3P5U5"/>
<dbReference type="GO" id="GO:0003677">
    <property type="term" value="F:DNA binding"/>
    <property type="evidence" value="ECO:0007669"/>
    <property type="project" value="InterPro"/>
</dbReference>
<dbReference type="EMBL" id="KN831957">
    <property type="protein sequence ID" value="KIO08605.1"/>
    <property type="molecule type" value="Genomic_DNA"/>
</dbReference>
<dbReference type="GO" id="GO:0006355">
    <property type="term" value="P:regulation of DNA-templated transcription"/>
    <property type="evidence" value="ECO:0007669"/>
    <property type="project" value="InterPro"/>
</dbReference>
<evidence type="ECO:0000256" key="4">
    <source>
        <dbReference type="ARBA" id="ARBA00023242"/>
    </source>
</evidence>
<keyword evidence="2" id="KW-0805">Transcription regulation</keyword>
<protein>
    <recommendedName>
        <fullName evidence="5">RFX-type winged-helix domain-containing protein</fullName>
    </recommendedName>
</protein>
<organism evidence="6 7">
    <name type="scientific">Pisolithus tinctorius Marx 270</name>
    <dbReference type="NCBI Taxonomy" id="870435"/>
    <lineage>
        <taxon>Eukaryota</taxon>
        <taxon>Fungi</taxon>
        <taxon>Dikarya</taxon>
        <taxon>Basidiomycota</taxon>
        <taxon>Agaricomycotina</taxon>
        <taxon>Agaricomycetes</taxon>
        <taxon>Agaricomycetidae</taxon>
        <taxon>Boletales</taxon>
        <taxon>Sclerodermatineae</taxon>
        <taxon>Pisolithaceae</taxon>
        <taxon>Pisolithus</taxon>
    </lineage>
</organism>
<dbReference type="InterPro" id="IPR003150">
    <property type="entry name" value="DNA-bd_RFX"/>
</dbReference>
<keyword evidence="7" id="KW-1185">Reference proteome</keyword>
<reference evidence="7" key="2">
    <citation type="submission" date="2015-01" db="EMBL/GenBank/DDBJ databases">
        <title>Evolutionary Origins and Diversification of the Mycorrhizal Mutualists.</title>
        <authorList>
            <consortium name="DOE Joint Genome Institute"/>
            <consortium name="Mycorrhizal Genomics Consortium"/>
            <person name="Kohler A."/>
            <person name="Kuo A."/>
            <person name="Nagy L.G."/>
            <person name="Floudas D."/>
            <person name="Copeland A."/>
            <person name="Barry K.W."/>
            <person name="Cichocki N."/>
            <person name="Veneault-Fourrey C."/>
            <person name="LaButti K."/>
            <person name="Lindquist E.A."/>
            <person name="Lipzen A."/>
            <person name="Lundell T."/>
            <person name="Morin E."/>
            <person name="Murat C."/>
            <person name="Riley R."/>
            <person name="Ohm R."/>
            <person name="Sun H."/>
            <person name="Tunlid A."/>
            <person name="Henrissat B."/>
            <person name="Grigoriev I.V."/>
            <person name="Hibbett D.S."/>
            <person name="Martin F."/>
        </authorList>
    </citation>
    <scope>NUCLEOTIDE SEQUENCE [LARGE SCALE GENOMIC DNA]</scope>
    <source>
        <strain evidence="7">Marx 270</strain>
    </source>
</reference>
<evidence type="ECO:0000259" key="5">
    <source>
        <dbReference type="PROSITE" id="PS51526"/>
    </source>
</evidence>
<dbReference type="STRING" id="870435.A0A0C3P5U5"/>
<dbReference type="SUPFAM" id="SSF48371">
    <property type="entry name" value="ARM repeat"/>
    <property type="match status" value="1"/>
</dbReference>
<evidence type="ECO:0000256" key="2">
    <source>
        <dbReference type="ARBA" id="ARBA00023015"/>
    </source>
</evidence>
<name>A0A0C3P5U5_PISTI</name>
<reference evidence="6 7" key="1">
    <citation type="submission" date="2014-04" db="EMBL/GenBank/DDBJ databases">
        <authorList>
            <consortium name="DOE Joint Genome Institute"/>
            <person name="Kuo A."/>
            <person name="Kohler A."/>
            <person name="Costa M.D."/>
            <person name="Nagy L.G."/>
            <person name="Floudas D."/>
            <person name="Copeland A."/>
            <person name="Barry K.W."/>
            <person name="Cichocki N."/>
            <person name="Veneault-Fourrey C."/>
            <person name="LaButti K."/>
            <person name="Lindquist E.A."/>
            <person name="Lipzen A."/>
            <person name="Lundell T."/>
            <person name="Morin E."/>
            <person name="Murat C."/>
            <person name="Sun H."/>
            <person name="Tunlid A."/>
            <person name="Henrissat B."/>
            <person name="Grigoriev I.V."/>
            <person name="Hibbett D.S."/>
            <person name="Martin F."/>
            <person name="Nordberg H.P."/>
            <person name="Cantor M.N."/>
            <person name="Hua S.X."/>
        </authorList>
    </citation>
    <scope>NUCLEOTIDE SEQUENCE [LARGE SCALE GENOMIC DNA]</scope>
    <source>
        <strain evidence="6 7">Marx 270</strain>
    </source>
</reference>
<dbReference type="InterPro" id="IPR016024">
    <property type="entry name" value="ARM-type_fold"/>
</dbReference>
<keyword evidence="4" id="KW-0539">Nucleus</keyword>
<evidence type="ECO:0000313" key="7">
    <source>
        <dbReference type="Proteomes" id="UP000054217"/>
    </source>
</evidence>
<dbReference type="Proteomes" id="UP000054217">
    <property type="component" value="Unassembled WGS sequence"/>
</dbReference>
<dbReference type="InterPro" id="IPR052406">
    <property type="entry name" value="Chromatin_Remodeling_Comp"/>
</dbReference>
<dbReference type="PROSITE" id="PS51526">
    <property type="entry name" value="RFX_DBD"/>
    <property type="match status" value="1"/>
</dbReference>
<dbReference type="AlphaFoldDB" id="A0A0C3P5U5"/>
<dbReference type="GO" id="GO:0006325">
    <property type="term" value="P:chromatin organization"/>
    <property type="evidence" value="ECO:0007669"/>
    <property type="project" value="UniProtKB-KW"/>
</dbReference>
<accession>A0A0C3P5U5</accession>
<dbReference type="GO" id="GO:0016586">
    <property type="term" value="C:RSC-type complex"/>
    <property type="evidence" value="ECO:0007669"/>
    <property type="project" value="TreeGrafter"/>
</dbReference>
<dbReference type="PANTHER" id="PTHR22970">
    <property type="entry name" value="AT-RICH INTERACTIVE DOMAIN-CONTAINING PROTEIN 2"/>
    <property type="match status" value="1"/>
</dbReference>
<gene>
    <name evidence="6" type="ORF">M404DRAFT_997531</name>
</gene>
<dbReference type="HOGENOM" id="CLU_028353_0_0_1"/>
<sequence length="640" mass="71954">MALQTPVRAGTATPGYYRGYAQPATQRVGPNVTDDYERWYTDATPSNRMVLSLRCGIHTEIGWALDRLHRLCTNDQFALKAIPGLTEALFEWPEWYVTEGHLESEGCSFFTSSTVAEKKRRHAVESLFILRNSVVNEPNVHELANHSRTQPLLFRALTNLDLDAETNNEFLLNTIELLQAISPSVVLPTPSADEKDPLAGLLHIVEHSSNRSLIIATLTLLGQLFSNTSNLPRLQAESPALSASIRYLPLFVDKPLVEASLNYLYAHLSHPPMVKSFFHHHLMPSALRVLVSLLLSEQVEETVSQDISFPAKTVPAVTMVTPDHDLTQEELDRLLPMPEPQRCYEWMRTMFVAKPEGEMTQVDFWNLYKDAFTPHVERFPVLVASDVIKNVNVVFPQAQAMVLPGPPQRFVVRGVDRRKEAQDSPRFRCQWDKSQCSVPAFGSVGELYDHLLQHIDALGVTEPICLWSTCSVSLSKASLRSHVLTHMPSAQLPAKHASQDEMVTLSLTDEVYPIVDPTRRDLPPLRNATITFRRPVADPPSTSLTALLIIRILFRTSFVATDLAPRADGERFGFPGVVVEDEGDNVTNEEYAYEVEGERRGRRAFVGVRRMMEDVRIKDEALMSWIVEMSHAAYDGLPQS</sequence>
<evidence type="ECO:0000256" key="3">
    <source>
        <dbReference type="ARBA" id="ARBA00023163"/>
    </source>
</evidence>
<dbReference type="OrthoDB" id="338531at2759"/>
<evidence type="ECO:0000256" key="1">
    <source>
        <dbReference type="ARBA" id="ARBA00022853"/>
    </source>
</evidence>
<dbReference type="FunCoup" id="A0A0C3P5U5">
    <property type="interactions" value="9"/>
</dbReference>